<dbReference type="Gene3D" id="3.30.60.190">
    <property type="match status" value="1"/>
</dbReference>
<keyword evidence="1" id="KW-0863">Zinc-finger</keyword>
<dbReference type="AlphaFoldDB" id="A0AAV5RHK5"/>
<dbReference type="CDD" id="cd23024">
    <property type="entry name" value="zf-HIT_ZNHIT2-3"/>
    <property type="match status" value="1"/>
</dbReference>
<keyword evidence="1" id="KW-0862">Zinc</keyword>
<dbReference type="InterPro" id="IPR007529">
    <property type="entry name" value="Znf_HIT"/>
</dbReference>
<evidence type="ECO:0000256" key="1">
    <source>
        <dbReference type="PROSITE-ProRule" id="PRU00453"/>
    </source>
</evidence>
<dbReference type="Pfam" id="PF18268">
    <property type="entry name" value="Hit1_C"/>
    <property type="match status" value="1"/>
</dbReference>
<protein>
    <submittedName>
        <fullName evidence="3">Hit1 protein</fullName>
    </submittedName>
</protein>
<keyword evidence="1" id="KW-0479">Metal-binding</keyword>
<gene>
    <name evidence="3" type="ORF">DASB73_020340</name>
</gene>
<dbReference type="Proteomes" id="UP001362899">
    <property type="component" value="Unassembled WGS sequence"/>
</dbReference>
<evidence type="ECO:0000313" key="4">
    <source>
        <dbReference type="Proteomes" id="UP001362899"/>
    </source>
</evidence>
<dbReference type="SUPFAM" id="SSF144232">
    <property type="entry name" value="HIT/MYND zinc finger-like"/>
    <property type="match status" value="1"/>
</dbReference>
<evidence type="ECO:0000259" key="2">
    <source>
        <dbReference type="PROSITE" id="PS51083"/>
    </source>
</evidence>
<name>A0AAV5RHK5_STABA</name>
<dbReference type="Pfam" id="PF04438">
    <property type="entry name" value="zf-HIT"/>
    <property type="match status" value="1"/>
</dbReference>
<organism evidence="3 4">
    <name type="scientific">Starmerella bacillaris</name>
    <name type="common">Yeast</name>
    <name type="synonym">Candida zemplinina</name>
    <dbReference type="NCBI Taxonomy" id="1247836"/>
    <lineage>
        <taxon>Eukaryota</taxon>
        <taxon>Fungi</taxon>
        <taxon>Dikarya</taxon>
        <taxon>Ascomycota</taxon>
        <taxon>Saccharomycotina</taxon>
        <taxon>Dipodascomycetes</taxon>
        <taxon>Dipodascales</taxon>
        <taxon>Trichomonascaceae</taxon>
        <taxon>Starmerella</taxon>
    </lineage>
</organism>
<sequence length="150" mass="16432">MPCIECQKDNSPYKCPQCLSPYCSVNCYRNHKTKCAPLKKDLAVAVEPIAAAASNSVDTTAADSAAPKNSQFDSLLDNPRIQELLKCEGVKTQLKLVAEILVDPSLSGEYTTEGRRIVALKKIRELRKGGRDANLAIEELATTITHETLR</sequence>
<dbReference type="PROSITE" id="PS51083">
    <property type="entry name" value="ZF_HIT"/>
    <property type="match status" value="1"/>
</dbReference>
<reference evidence="3 4" key="1">
    <citation type="journal article" date="2023" name="Elife">
        <title>Identification of key yeast species and microbe-microbe interactions impacting larval growth of Drosophila in the wild.</title>
        <authorList>
            <person name="Mure A."/>
            <person name="Sugiura Y."/>
            <person name="Maeda R."/>
            <person name="Honda K."/>
            <person name="Sakurai N."/>
            <person name="Takahashi Y."/>
            <person name="Watada M."/>
            <person name="Katoh T."/>
            <person name="Gotoh A."/>
            <person name="Gotoh Y."/>
            <person name="Taniguchi I."/>
            <person name="Nakamura K."/>
            <person name="Hayashi T."/>
            <person name="Katayama T."/>
            <person name="Uemura T."/>
            <person name="Hattori Y."/>
        </authorList>
    </citation>
    <scope>NUCLEOTIDE SEQUENCE [LARGE SCALE GENOMIC DNA]</scope>
    <source>
        <strain evidence="3 4">SB-73</strain>
    </source>
</reference>
<keyword evidence="4" id="KW-1185">Reference proteome</keyword>
<dbReference type="Gene3D" id="1.20.1440.260">
    <property type="match status" value="1"/>
</dbReference>
<dbReference type="GO" id="GO:0008270">
    <property type="term" value="F:zinc ion binding"/>
    <property type="evidence" value="ECO:0007669"/>
    <property type="project" value="UniProtKB-UniRule"/>
</dbReference>
<comment type="caution">
    <text evidence="3">The sequence shown here is derived from an EMBL/GenBank/DDBJ whole genome shotgun (WGS) entry which is preliminary data.</text>
</comment>
<proteinExistence type="predicted"/>
<dbReference type="InterPro" id="IPR040722">
    <property type="entry name" value="Hit1_C"/>
</dbReference>
<feature type="domain" description="HIT-type" evidence="2">
    <location>
        <begin position="3"/>
        <end position="35"/>
    </location>
</feature>
<dbReference type="EMBL" id="BTGC01000003">
    <property type="protein sequence ID" value="GMM51076.1"/>
    <property type="molecule type" value="Genomic_DNA"/>
</dbReference>
<evidence type="ECO:0000313" key="3">
    <source>
        <dbReference type="EMBL" id="GMM51076.1"/>
    </source>
</evidence>
<accession>A0AAV5RHK5</accession>